<dbReference type="Proteomes" id="UP000254209">
    <property type="component" value="Unassembled WGS sequence"/>
</dbReference>
<dbReference type="InterPro" id="IPR027417">
    <property type="entry name" value="P-loop_NTPase"/>
</dbReference>
<protein>
    <submittedName>
        <fullName evidence="2">Predicted ATPase</fullName>
    </submittedName>
</protein>
<sequence length="297" mass="32966">MTLQDRLRQFMQNNQVSQGQVSKGADVSHTAISQWLQNKYVGNVDNLEHKIVAYLERELGKQTIDALERVLANTATTKRILNLLSSVHLACEDGLLYGNAGMGKTTALRYYAAQHPDVVLIEAMPTYTPAVVLKTIAKKIGVSVSGSLNDMNEAILAKLNDSGRMIIVDEAENLSTKSLEILRRLHDIAGVGLVLAGMPRLLSNLMGRHGELAQLHSRIGQTLDLPDRVADEELAEIGRVTLPQVSDTLLKNMVKRANGSPRRLWKIMYHCDRWSKQHSEPINADMVQAIDDMLLKN</sequence>
<dbReference type="Gene3D" id="3.40.50.300">
    <property type="entry name" value="P-loop containing nucleotide triphosphate hydrolases"/>
    <property type="match status" value="1"/>
</dbReference>
<dbReference type="GO" id="GO:0003677">
    <property type="term" value="F:DNA binding"/>
    <property type="evidence" value="ECO:0007669"/>
    <property type="project" value="InterPro"/>
</dbReference>
<proteinExistence type="predicted"/>
<dbReference type="PANTHER" id="PTHR35894">
    <property type="entry name" value="GENERAL SECRETION PATHWAY PROTEIN A-RELATED"/>
    <property type="match status" value="1"/>
</dbReference>
<evidence type="ECO:0000259" key="1">
    <source>
        <dbReference type="PROSITE" id="PS50943"/>
    </source>
</evidence>
<organism evidence="2 3">
    <name type="scientific">Alysiella crassa</name>
    <dbReference type="NCBI Taxonomy" id="153491"/>
    <lineage>
        <taxon>Bacteria</taxon>
        <taxon>Pseudomonadati</taxon>
        <taxon>Pseudomonadota</taxon>
        <taxon>Betaproteobacteria</taxon>
        <taxon>Neisseriales</taxon>
        <taxon>Neisseriaceae</taxon>
        <taxon>Alysiella</taxon>
    </lineage>
</organism>
<evidence type="ECO:0000313" key="2">
    <source>
        <dbReference type="EMBL" id="SSY80670.1"/>
    </source>
</evidence>
<accession>A0A376BUQ1</accession>
<dbReference type="PANTHER" id="PTHR35894:SF5">
    <property type="entry name" value="MU-LIKE PROPHAGE FLUMU DNA TRANSPOSITION PROTEIN B"/>
    <property type="match status" value="1"/>
</dbReference>
<gene>
    <name evidence="2" type="ORF">NCTC10283_02230</name>
</gene>
<dbReference type="SUPFAM" id="SSF47413">
    <property type="entry name" value="lambda repressor-like DNA-binding domains"/>
    <property type="match status" value="1"/>
</dbReference>
<dbReference type="GO" id="GO:0016887">
    <property type="term" value="F:ATP hydrolysis activity"/>
    <property type="evidence" value="ECO:0007669"/>
    <property type="project" value="InterPro"/>
</dbReference>
<dbReference type="OrthoDB" id="9801665at2"/>
<evidence type="ECO:0000313" key="3">
    <source>
        <dbReference type="Proteomes" id="UP000254209"/>
    </source>
</evidence>
<dbReference type="SUPFAM" id="SSF52540">
    <property type="entry name" value="P-loop containing nucleoside triphosphate hydrolases"/>
    <property type="match status" value="1"/>
</dbReference>
<dbReference type="AlphaFoldDB" id="A0A376BUQ1"/>
<dbReference type="Gene3D" id="1.10.260.40">
    <property type="entry name" value="lambda repressor-like DNA-binding domains"/>
    <property type="match status" value="1"/>
</dbReference>
<dbReference type="Pfam" id="PF13401">
    <property type="entry name" value="AAA_22"/>
    <property type="match status" value="1"/>
</dbReference>
<dbReference type="PROSITE" id="PS50943">
    <property type="entry name" value="HTH_CROC1"/>
    <property type="match status" value="1"/>
</dbReference>
<name>A0A376BUQ1_9NEIS</name>
<reference evidence="2 3" key="1">
    <citation type="submission" date="2018-06" db="EMBL/GenBank/DDBJ databases">
        <authorList>
            <consortium name="Pathogen Informatics"/>
            <person name="Doyle S."/>
        </authorList>
    </citation>
    <scope>NUCLEOTIDE SEQUENCE [LARGE SCALE GENOMIC DNA]</scope>
    <source>
        <strain evidence="2 3">NCTC10283</strain>
    </source>
</reference>
<dbReference type="EMBL" id="UFSO01000003">
    <property type="protein sequence ID" value="SSY80670.1"/>
    <property type="molecule type" value="Genomic_DNA"/>
</dbReference>
<dbReference type="InterPro" id="IPR010982">
    <property type="entry name" value="Lambda_DNA-bd_dom_sf"/>
</dbReference>
<dbReference type="SMART" id="SM00530">
    <property type="entry name" value="HTH_XRE"/>
    <property type="match status" value="1"/>
</dbReference>
<dbReference type="CDD" id="cd00093">
    <property type="entry name" value="HTH_XRE"/>
    <property type="match status" value="1"/>
</dbReference>
<dbReference type="RefSeq" id="WP_051968413.1">
    <property type="nucleotide sequence ID" value="NZ_CP091519.2"/>
</dbReference>
<dbReference type="STRING" id="1120980.GCA_000745955_00580"/>
<dbReference type="InterPro" id="IPR049945">
    <property type="entry name" value="AAA_22"/>
</dbReference>
<keyword evidence="3" id="KW-1185">Reference proteome</keyword>
<dbReference type="InterPro" id="IPR052026">
    <property type="entry name" value="ExeA_AAA_ATPase_DNA-bind"/>
</dbReference>
<feature type="domain" description="HTH cro/C1-type" evidence="1">
    <location>
        <begin position="7"/>
        <end position="62"/>
    </location>
</feature>
<dbReference type="InterPro" id="IPR001387">
    <property type="entry name" value="Cro/C1-type_HTH"/>
</dbReference>